<dbReference type="EMBL" id="JABWCS010000211">
    <property type="protein sequence ID" value="NUU61863.1"/>
    <property type="molecule type" value="Genomic_DNA"/>
</dbReference>
<comment type="caution">
    <text evidence="1">The sequence shown here is derived from an EMBL/GenBank/DDBJ whole genome shotgun (WGS) entry which is preliminary data.</text>
</comment>
<accession>A0A850EKI7</accession>
<evidence type="ECO:0000313" key="1">
    <source>
        <dbReference type="EMBL" id="NUU61863.1"/>
    </source>
</evidence>
<sequence>MSLGLVVVEVCTRNSIATLPLEDLEDEFPEVAVMRTDCLTMCNMCRAVPYVMVGNKRVYAKTMDQCLELAKEAIAEEIKAFWEA</sequence>
<proteinExistence type="predicted"/>
<reference evidence="1" key="1">
    <citation type="submission" date="2020-06" db="EMBL/GenBank/DDBJ databases">
        <title>Paenibacillus sp. nov., isolated from soil.</title>
        <authorList>
            <person name="Seo Y.L."/>
        </authorList>
    </citation>
    <scope>NUCLEOTIDE SEQUENCE [LARGE SCALE GENOMIC DNA]</scope>
    <source>
        <strain evidence="1">JW14</strain>
    </source>
</reference>
<dbReference type="RefSeq" id="WP_175372354.1">
    <property type="nucleotide sequence ID" value="NZ_JABWCS010000211.1"/>
</dbReference>
<protein>
    <submittedName>
        <fullName evidence="1">DUF1450 domain-containing protein</fullName>
    </submittedName>
</protein>
<name>A0A850EKI7_9BACL</name>
<dbReference type="AlphaFoldDB" id="A0A850EKI7"/>
<dbReference type="Pfam" id="PF07293">
    <property type="entry name" value="DUF1450"/>
    <property type="match status" value="1"/>
</dbReference>
<gene>
    <name evidence="1" type="ORF">HPT30_16080</name>
</gene>
<organism evidence="1 2">
    <name type="scientific">Paenibacillus agri</name>
    <dbReference type="NCBI Taxonomy" id="2744309"/>
    <lineage>
        <taxon>Bacteria</taxon>
        <taxon>Bacillati</taxon>
        <taxon>Bacillota</taxon>
        <taxon>Bacilli</taxon>
        <taxon>Bacillales</taxon>
        <taxon>Paenibacillaceae</taxon>
        <taxon>Paenibacillus</taxon>
    </lineage>
</organism>
<dbReference type="Proteomes" id="UP000564806">
    <property type="component" value="Unassembled WGS sequence"/>
</dbReference>
<keyword evidence="2" id="KW-1185">Reference proteome</keyword>
<evidence type="ECO:0000313" key="2">
    <source>
        <dbReference type="Proteomes" id="UP000564806"/>
    </source>
</evidence>
<dbReference type="InterPro" id="IPR009910">
    <property type="entry name" value="DUF1450"/>
</dbReference>